<dbReference type="Proteomes" id="UP000192578">
    <property type="component" value="Unassembled WGS sequence"/>
</dbReference>
<feature type="compositionally biased region" description="Basic and acidic residues" evidence="1">
    <location>
        <begin position="17"/>
        <end position="26"/>
    </location>
</feature>
<evidence type="ECO:0000256" key="1">
    <source>
        <dbReference type="SAM" id="MobiDB-lite"/>
    </source>
</evidence>
<protein>
    <submittedName>
        <fullName evidence="2">Uncharacterized protein</fullName>
    </submittedName>
</protein>
<organism evidence="2 3">
    <name type="scientific">Hypsibius exemplaris</name>
    <name type="common">Freshwater tardigrade</name>
    <dbReference type="NCBI Taxonomy" id="2072580"/>
    <lineage>
        <taxon>Eukaryota</taxon>
        <taxon>Metazoa</taxon>
        <taxon>Ecdysozoa</taxon>
        <taxon>Tardigrada</taxon>
        <taxon>Eutardigrada</taxon>
        <taxon>Parachela</taxon>
        <taxon>Hypsibioidea</taxon>
        <taxon>Hypsibiidae</taxon>
        <taxon>Hypsibius</taxon>
    </lineage>
</organism>
<feature type="compositionally biased region" description="Polar residues" evidence="1">
    <location>
        <begin position="39"/>
        <end position="52"/>
    </location>
</feature>
<dbReference type="EMBL" id="MTYJ01000042">
    <property type="protein sequence ID" value="OQV19180.1"/>
    <property type="molecule type" value="Genomic_DNA"/>
</dbReference>
<dbReference type="AlphaFoldDB" id="A0A1W0WVH2"/>
<accession>A0A1W0WVH2</accession>
<gene>
    <name evidence="2" type="ORF">BV898_06817</name>
</gene>
<evidence type="ECO:0000313" key="3">
    <source>
        <dbReference type="Proteomes" id="UP000192578"/>
    </source>
</evidence>
<sequence>MVRYSADDQIVSGRGKLESLGRKWEASSRNSPRPEIPRNFSSHHPQLSQFNSTNQNGFFNVMRYSADDQIVSGRRKNELLGRWLEASLRDSPRPEIPPKLFTPPPATLAIQFDEPKRIFQRDALLRGRSNR</sequence>
<name>A0A1W0WVH2_HYPEX</name>
<evidence type="ECO:0000313" key="2">
    <source>
        <dbReference type="EMBL" id="OQV19180.1"/>
    </source>
</evidence>
<feature type="region of interest" description="Disordered" evidence="1">
    <location>
        <begin position="17"/>
        <end position="52"/>
    </location>
</feature>
<proteinExistence type="predicted"/>
<reference evidence="3" key="1">
    <citation type="submission" date="2017-01" db="EMBL/GenBank/DDBJ databases">
        <title>Comparative genomics of anhydrobiosis in the tardigrade Hypsibius dujardini.</title>
        <authorList>
            <person name="Yoshida Y."/>
            <person name="Koutsovoulos G."/>
            <person name="Laetsch D."/>
            <person name="Stevens L."/>
            <person name="Kumar S."/>
            <person name="Horikawa D."/>
            <person name="Ishino K."/>
            <person name="Komine S."/>
            <person name="Tomita M."/>
            <person name="Blaxter M."/>
            <person name="Arakawa K."/>
        </authorList>
    </citation>
    <scope>NUCLEOTIDE SEQUENCE [LARGE SCALE GENOMIC DNA]</scope>
    <source>
        <strain evidence="3">Z151</strain>
    </source>
</reference>
<keyword evidence="3" id="KW-1185">Reference proteome</keyword>
<comment type="caution">
    <text evidence="2">The sequence shown here is derived from an EMBL/GenBank/DDBJ whole genome shotgun (WGS) entry which is preliminary data.</text>
</comment>